<gene>
    <name evidence="2" type="ORF">SAMN02745121_08025</name>
</gene>
<sequence>MTKASPIELTHQLRGIDFPVGKKELIRYARDNNADEAVLRQMESMPDQEYRSMRDVTRAMGQTDESDDRSRSGGNEERERSRDEEREGEEQQGEASERGGGRGGKKR</sequence>
<keyword evidence="3" id="KW-1185">Reference proteome</keyword>
<dbReference type="RefSeq" id="WP_096329984.1">
    <property type="nucleotide sequence ID" value="NZ_FOMX01000044.1"/>
</dbReference>
<feature type="region of interest" description="Disordered" evidence="1">
    <location>
        <begin position="32"/>
        <end position="107"/>
    </location>
</feature>
<organism evidence="2 3">
    <name type="scientific">Nannocystis exedens</name>
    <dbReference type="NCBI Taxonomy" id="54"/>
    <lineage>
        <taxon>Bacteria</taxon>
        <taxon>Pseudomonadati</taxon>
        <taxon>Myxococcota</taxon>
        <taxon>Polyangia</taxon>
        <taxon>Nannocystales</taxon>
        <taxon>Nannocystaceae</taxon>
        <taxon>Nannocystis</taxon>
    </lineage>
</organism>
<evidence type="ECO:0008006" key="4">
    <source>
        <dbReference type="Google" id="ProtNLM"/>
    </source>
</evidence>
<dbReference type="Proteomes" id="UP000199400">
    <property type="component" value="Unassembled WGS sequence"/>
</dbReference>
<dbReference type="Pfam" id="PF11387">
    <property type="entry name" value="DUF2795"/>
    <property type="match status" value="1"/>
</dbReference>
<feature type="compositionally biased region" description="Basic and acidic residues" evidence="1">
    <location>
        <begin position="48"/>
        <end position="57"/>
    </location>
</feature>
<accession>A0A1I2HNE0</accession>
<evidence type="ECO:0000313" key="3">
    <source>
        <dbReference type="Proteomes" id="UP000199400"/>
    </source>
</evidence>
<dbReference type="OrthoDB" id="3078349at2"/>
<dbReference type="STRING" id="54.SAMN02745121_08025"/>
<reference evidence="3" key="1">
    <citation type="submission" date="2016-10" db="EMBL/GenBank/DDBJ databases">
        <authorList>
            <person name="Varghese N."/>
            <person name="Submissions S."/>
        </authorList>
    </citation>
    <scope>NUCLEOTIDE SEQUENCE [LARGE SCALE GENOMIC DNA]</scope>
    <source>
        <strain evidence="3">ATCC 25963</strain>
    </source>
</reference>
<name>A0A1I2HNE0_9BACT</name>
<dbReference type="AlphaFoldDB" id="A0A1I2HNE0"/>
<dbReference type="InterPro" id="IPR021527">
    <property type="entry name" value="DUF2795"/>
</dbReference>
<feature type="compositionally biased region" description="Basic and acidic residues" evidence="1">
    <location>
        <begin position="68"/>
        <end position="85"/>
    </location>
</feature>
<evidence type="ECO:0000256" key="1">
    <source>
        <dbReference type="SAM" id="MobiDB-lite"/>
    </source>
</evidence>
<proteinExistence type="predicted"/>
<protein>
    <recommendedName>
        <fullName evidence="4">DUF2795 domain-containing protein</fullName>
    </recommendedName>
</protein>
<evidence type="ECO:0000313" key="2">
    <source>
        <dbReference type="EMBL" id="SFF30347.1"/>
    </source>
</evidence>
<dbReference type="EMBL" id="FOMX01000044">
    <property type="protein sequence ID" value="SFF30347.1"/>
    <property type="molecule type" value="Genomic_DNA"/>
</dbReference>